<keyword evidence="1 5" id="KW-0808">Transferase</keyword>
<dbReference type="GO" id="GO:0016747">
    <property type="term" value="F:acyltransferase activity, transferring groups other than amino-acyl groups"/>
    <property type="evidence" value="ECO:0007669"/>
    <property type="project" value="InterPro"/>
</dbReference>
<protein>
    <submittedName>
        <fullName evidence="5">Putative acetyltransferase</fullName>
    </submittedName>
</protein>
<gene>
    <name evidence="5" type="ORF">MB901379_02406</name>
</gene>
<dbReference type="PANTHER" id="PTHR43877">
    <property type="entry name" value="AMINOALKYLPHOSPHONATE N-ACETYLTRANSFERASE-RELATED-RELATED"/>
    <property type="match status" value="1"/>
</dbReference>
<dbReference type="InterPro" id="IPR050832">
    <property type="entry name" value="Bact_Acetyltransf"/>
</dbReference>
<dbReference type="Proteomes" id="UP000269998">
    <property type="component" value="Chromosome"/>
</dbReference>
<evidence type="ECO:0000256" key="3">
    <source>
        <dbReference type="SAM" id="MobiDB-lite"/>
    </source>
</evidence>
<reference evidence="6" key="1">
    <citation type="submission" date="2018-02" db="EMBL/GenBank/DDBJ databases">
        <authorList>
            <person name="Seth-Smith MB H."/>
            <person name="Seth-Smith H."/>
        </authorList>
    </citation>
    <scope>NUCLEOTIDE SEQUENCE [LARGE SCALE GENOMIC DNA]</scope>
</reference>
<sequence>MRIRSGSPINHTTGVSVTEMPDGISIRQAEPADYEDVARMHYPSWRLSYRGIMTPEMLDLFDWQRWIDEEYPRRLSRPGWAMWLAESGDHIVGMSIFGPEDDHPDRLEIDSLYVAAEKPRRGIGSLLLDHALGTEPANDAVLWCAEKNYRARRFYQKKGFQRDGRSFVWTLVPGILDIPQIGFTLHRSPRIQQESAKRVPGR</sequence>
<keyword evidence="2" id="KW-0012">Acyltransferase</keyword>
<name>A0A447GEA4_9MYCO</name>
<evidence type="ECO:0000256" key="2">
    <source>
        <dbReference type="ARBA" id="ARBA00023315"/>
    </source>
</evidence>
<feature type="domain" description="N-acetyltransferase" evidence="4">
    <location>
        <begin position="24"/>
        <end position="179"/>
    </location>
</feature>
<organism evidence="5 6">
    <name type="scientific">Mycobacterium basiliense</name>
    <dbReference type="NCBI Taxonomy" id="2094119"/>
    <lineage>
        <taxon>Bacteria</taxon>
        <taxon>Bacillati</taxon>
        <taxon>Actinomycetota</taxon>
        <taxon>Actinomycetes</taxon>
        <taxon>Mycobacteriales</taxon>
        <taxon>Mycobacteriaceae</taxon>
        <taxon>Mycobacterium</taxon>
    </lineage>
</organism>
<accession>A0A447GEA4</accession>
<feature type="compositionally biased region" description="Polar residues" evidence="3">
    <location>
        <begin position="7"/>
        <end position="16"/>
    </location>
</feature>
<evidence type="ECO:0000259" key="4">
    <source>
        <dbReference type="PROSITE" id="PS51186"/>
    </source>
</evidence>
<proteinExistence type="predicted"/>
<dbReference type="InterPro" id="IPR000182">
    <property type="entry name" value="GNAT_dom"/>
</dbReference>
<dbReference type="Gene3D" id="3.40.630.30">
    <property type="match status" value="1"/>
</dbReference>
<dbReference type="InterPro" id="IPR016181">
    <property type="entry name" value="Acyl_CoA_acyltransferase"/>
</dbReference>
<dbReference type="SUPFAM" id="SSF55729">
    <property type="entry name" value="Acyl-CoA N-acyltransferases (Nat)"/>
    <property type="match status" value="1"/>
</dbReference>
<dbReference type="EMBL" id="LR130759">
    <property type="protein sequence ID" value="VDM88840.1"/>
    <property type="molecule type" value="Genomic_DNA"/>
</dbReference>
<dbReference type="AlphaFoldDB" id="A0A447GEA4"/>
<dbReference type="RefSeq" id="WP_232022053.1">
    <property type="nucleotide sequence ID" value="NZ_CBCSKE010000010.1"/>
</dbReference>
<keyword evidence="6" id="KW-1185">Reference proteome</keyword>
<evidence type="ECO:0000256" key="1">
    <source>
        <dbReference type="ARBA" id="ARBA00022679"/>
    </source>
</evidence>
<evidence type="ECO:0000313" key="6">
    <source>
        <dbReference type="Proteomes" id="UP000269998"/>
    </source>
</evidence>
<dbReference type="KEGG" id="mbai:MB901379_02406"/>
<dbReference type="CDD" id="cd04301">
    <property type="entry name" value="NAT_SF"/>
    <property type="match status" value="1"/>
</dbReference>
<dbReference type="Pfam" id="PF00583">
    <property type="entry name" value="Acetyltransf_1"/>
    <property type="match status" value="1"/>
</dbReference>
<dbReference type="PROSITE" id="PS51186">
    <property type="entry name" value="GNAT"/>
    <property type="match status" value="1"/>
</dbReference>
<evidence type="ECO:0000313" key="5">
    <source>
        <dbReference type="EMBL" id="VDM88840.1"/>
    </source>
</evidence>
<feature type="region of interest" description="Disordered" evidence="3">
    <location>
        <begin position="1"/>
        <end position="24"/>
    </location>
</feature>